<sequence length="141" mass="15067">MKFSKLTVSVVLSVFLTYVETSQAGVSVIVNPANSEEISASDISRIYLGKKKTYGSGVAINALQLEEGNAARSAFVKGALKKSERQYKAYWAKLLFTGKGKPPEEMDSAAIKAAVAAKKEAIGFIDSADVDGTVKVVYELP</sequence>
<dbReference type="Proteomes" id="UP000528457">
    <property type="component" value="Unassembled WGS sequence"/>
</dbReference>
<dbReference type="InParanoid" id="A0A7X0JVY0"/>
<proteinExistence type="predicted"/>
<accession>A0A7X0JVY0</accession>
<evidence type="ECO:0000313" key="3">
    <source>
        <dbReference type="Proteomes" id="UP000528457"/>
    </source>
</evidence>
<dbReference type="RefSeq" id="WP_166843650.1">
    <property type="nucleotide sequence ID" value="NZ_JAAONY010000003.1"/>
</dbReference>
<evidence type="ECO:0008006" key="4">
    <source>
        <dbReference type="Google" id="ProtNLM"/>
    </source>
</evidence>
<reference evidence="2 3" key="1">
    <citation type="submission" date="2020-08" db="EMBL/GenBank/DDBJ databases">
        <title>Genomic Encyclopedia of Type Strains, Phase IV (KMG-IV): sequencing the most valuable type-strain genomes for metagenomic binning, comparative biology and taxonomic classification.</title>
        <authorList>
            <person name="Goeker M."/>
        </authorList>
    </citation>
    <scope>NUCLEOTIDE SEQUENCE [LARGE SCALE GENOMIC DNA]</scope>
    <source>
        <strain evidence="2 3">DSM 22368</strain>
    </source>
</reference>
<feature type="chain" id="PRO_5030602394" description="Phosphate ABC transporter substrate-binding protein" evidence="1">
    <location>
        <begin position="25"/>
        <end position="141"/>
    </location>
</feature>
<dbReference type="SUPFAM" id="SSF53850">
    <property type="entry name" value="Periplasmic binding protein-like II"/>
    <property type="match status" value="1"/>
</dbReference>
<keyword evidence="1" id="KW-0732">Signal</keyword>
<keyword evidence="3" id="KW-1185">Reference proteome</keyword>
<comment type="caution">
    <text evidence="2">The sequence shown here is derived from an EMBL/GenBank/DDBJ whole genome shotgun (WGS) entry which is preliminary data.</text>
</comment>
<evidence type="ECO:0000313" key="2">
    <source>
        <dbReference type="EMBL" id="MBB6523254.1"/>
    </source>
</evidence>
<dbReference type="EMBL" id="JACHHT010000003">
    <property type="protein sequence ID" value="MBB6523254.1"/>
    <property type="molecule type" value="Genomic_DNA"/>
</dbReference>
<gene>
    <name evidence="2" type="ORF">HNR48_003556</name>
</gene>
<evidence type="ECO:0000256" key="1">
    <source>
        <dbReference type="SAM" id="SignalP"/>
    </source>
</evidence>
<organism evidence="2 3">
    <name type="scientific">Pseudoteredinibacter isoporae</name>
    <dbReference type="NCBI Taxonomy" id="570281"/>
    <lineage>
        <taxon>Bacteria</taxon>
        <taxon>Pseudomonadati</taxon>
        <taxon>Pseudomonadota</taxon>
        <taxon>Gammaproteobacteria</taxon>
        <taxon>Cellvibrionales</taxon>
        <taxon>Cellvibrionaceae</taxon>
        <taxon>Pseudoteredinibacter</taxon>
    </lineage>
</organism>
<dbReference type="Gene3D" id="3.40.190.10">
    <property type="entry name" value="Periplasmic binding protein-like II"/>
    <property type="match status" value="1"/>
</dbReference>
<name>A0A7X0JVY0_9GAMM</name>
<protein>
    <recommendedName>
        <fullName evidence="4">Phosphate ABC transporter substrate-binding protein</fullName>
    </recommendedName>
</protein>
<feature type="signal peptide" evidence="1">
    <location>
        <begin position="1"/>
        <end position="24"/>
    </location>
</feature>
<dbReference type="AlphaFoldDB" id="A0A7X0JVY0"/>